<gene>
    <name evidence="2" type="ORF">PLEPLA_LOCUS42661</name>
</gene>
<dbReference type="EMBL" id="CADEAL010004230">
    <property type="protein sequence ID" value="CAB1454894.1"/>
    <property type="molecule type" value="Genomic_DNA"/>
</dbReference>
<dbReference type="Proteomes" id="UP001153269">
    <property type="component" value="Unassembled WGS sequence"/>
</dbReference>
<protein>
    <submittedName>
        <fullName evidence="2">Uncharacterized protein</fullName>
    </submittedName>
</protein>
<dbReference type="AlphaFoldDB" id="A0A9N7VQP7"/>
<name>A0A9N7VQP7_PLEPL</name>
<sequence>MALQWLALLPHREKGPRGRAASPGRAAACGDGGGGRGEAPDQSPRARNDTSEATGVLCGSVSKLVAIASTKYSSVAALPQSPADTAAVVGGRDRDACELNNKSSILHT</sequence>
<proteinExistence type="predicted"/>
<feature type="region of interest" description="Disordered" evidence="1">
    <location>
        <begin position="1"/>
        <end position="52"/>
    </location>
</feature>
<reference evidence="2" key="1">
    <citation type="submission" date="2020-03" db="EMBL/GenBank/DDBJ databases">
        <authorList>
            <person name="Weist P."/>
        </authorList>
    </citation>
    <scope>NUCLEOTIDE SEQUENCE</scope>
</reference>
<evidence type="ECO:0000313" key="2">
    <source>
        <dbReference type="EMBL" id="CAB1454894.1"/>
    </source>
</evidence>
<comment type="caution">
    <text evidence="2">The sequence shown here is derived from an EMBL/GenBank/DDBJ whole genome shotgun (WGS) entry which is preliminary data.</text>
</comment>
<feature type="compositionally biased region" description="Low complexity" evidence="1">
    <location>
        <begin position="18"/>
        <end position="29"/>
    </location>
</feature>
<accession>A0A9N7VQP7</accession>
<evidence type="ECO:0000313" key="3">
    <source>
        <dbReference type="Proteomes" id="UP001153269"/>
    </source>
</evidence>
<evidence type="ECO:0000256" key="1">
    <source>
        <dbReference type="SAM" id="MobiDB-lite"/>
    </source>
</evidence>
<keyword evidence="3" id="KW-1185">Reference proteome</keyword>
<organism evidence="2 3">
    <name type="scientific">Pleuronectes platessa</name>
    <name type="common">European plaice</name>
    <dbReference type="NCBI Taxonomy" id="8262"/>
    <lineage>
        <taxon>Eukaryota</taxon>
        <taxon>Metazoa</taxon>
        <taxon>Chordata</taxon>
        <taxon>Craniata</taxon>
        <taxon>Vertebrata</taxon>
        <taxon>Euteleostomi</taxon>
        <taxon>Actinopterygii</taxon>
        <taxon>Neopterygii</taxon>
        <taxon>Teleostei</taxon>
        <taxon>Neoteleostei</taxon>
        <taxon>Acanthomorphata</taxon>
        <taxon>Carangaria</taxon>
        <taxon>Pleuronectiformes</taxon>
        <taxon>Pleuronectoidei</taxon>
        <taxon>Pleuronectidae</taxon>
        <taxon>Pleuronectes</taxon>
    </lineage>
</organism>